<sequence length="378" mass="40812">MAKARPGARYWTARRKRAAARLALFVVVLALFSIPAPRYYERRRQRLTHIASLDPHFREEWEADRPWRLPGSCESRLGAVLPLDPTAAAFSLERSRLYGEFASGLEARGLDVFSRAAAASTTQGLGLSDLFDFHPRSGRVTARLHRLDVPVRAVVLPLPAASRAAARIHRTTRRVLGEHFPGYGSKDGLAGHGDSVWYQDPTAYHFSVYHASHHLAEVRVTPEEERLEAAAIAGACASMCPIRAVIERVVVAPSGAVLALWNVAAGTEPSDLRAALRAALPNSPRAQIVKDRAILHTTVARLLRPPLGPMGAVVRDGGAGAARKAAAAMTASLCGTEATLPVAWFVREYDKLALALGGEYEPETMPFACEAGGGRGLE</sequence>
<dbReference type="KEGG" id="mis:MICPUN_101177"/>
<dbReference type="PANTHER" id="PTHR37204:SF1">
    <property type="entry name" value="TRANSMEMBRANE PROTEIN"/>
    <property type="match status" value="1"/>
</dbReference>
<gene>
    <name evidence="1" type="ORF">MICPUN_101177</name>
</gene>
<dbReference type="Proteomes" id="UP000002009">
    <property type="component" value="Chromosome 6"/>
</dbReference>
<dbReference type="GeneID" id="8244295"/>
<keyword evidence="2" id="KW-1185">Reference proteome</keyword>
<dbReference type="STRING" id="296587.C1E942"/>
<dbReference type="eggNOG" id="ENOG502QQ1I">
    <property type="taxonomic scope" value="Eukaryota"/>
</dbReference>
<dbReference type="FunCoup" id="C1E942">
    <property type="interactions" value="261"/>
</dbReference>
<dbReference type="InParanoid" id="C1E942"/>
<organism evidence="1 2">
    <name type="scientific">Micromonas commoda (strain RCC299 / NOUM17 / CCMP2709)</name>
    <name type="common">Picoplanktonic green alga</name>
    <dbReference type="NCBI Taxonomy" id="296587"/>
    <lineage>
        <taxon>Eukaryota</taxon>
        <taxon>Viridiplantae</taxon>
        <taxon>Chlorophyta</taxon>
        <taxon>Mamiellophyceae</taxon>
        <taxon>Mamiellales</taxon>
        <taxon>Mamiellaceae</taxon>
        <taxon>Micromonas</taxon>
    </lineage>
</organism>
<evidence type="ECO:0000313" key="2">
    <source>
        <dbReference type="Proteomes" id="UP000002009"/>
    </source>
</evidence>
<protein>
    <submittedName>
        <fullName evidence="1">Uncharacterized protein</fullName>
    </submittedName>
</protein>
<dbReference type="OMA" id="IYHFSMF"/>
<name>C1E942_MICCC</name>
<reference evidence="1 2" key="1">
    <citation type="journal article" date="2009" name="Science">
        <title>Green evolution and dynamic adaptations revealed by genomes of the marine picoeukaryotes Micromonas.</title>
        <authorList>
            <person name="Worden A.Z."/>
            <person name="Lee J.H."/>
            <person name="Mock T."/>
            <person name="Rouze P."/>
            <person name="Simmons M.P."/>
            <person name="Aerts A.L."/>
            <person name="Allen A.E."/>
            <person name="Cuvelier M.L."/>
            <person name="Derelle E."/>
            <person name="Everett M.V."/>
            <person name="Foulon E."/>
            <person name="Grimwood J."/>
            <person name="Gundlach H."/>
            <person name="Henrissat B."/>
            <person name="Napoli C."/>
            <person name="McDonald S.M."/>
            <person name="Parker M.S."/>
            <person name="Rombauts S."/>
            <person name="Salamov A."/>
            <person name="Von Dassow P."/>
            <person name="Badger J.H."/>
            <person name="Coutinho P.M."/>
            <person name="Demir E."/>
            <person name="Dubchak I."/>
            <person name="Gentemann C."/>
            <person name="Eikrem W."/>
            <person name="Gready J.E."/>
            <person name="John U."/>
            <person name="Lanier W."/>
            <person name="Lindquist E.A."/>
            <person name="Lucas S."/>
            <person name="Mayer K.F."/>
            <person name="Moreau H."/>
            <person name="Not F."/>
            <person name="Otillar R."/>
            <person name="Panaud O."/>
            <person name="Pangilinan J."/>
            <person name="Paulsen I."/>
            <person name="Piegu B."/>
            <person name="Poliakov A."/>
            <person name="Robbens S."/>
            <person name="Schmutz J."/>
            <person name="Toulza E."/>
            <person name="Wyss T."/>
            <person name="Zelensky A."/>
            <person name="Zhou K."/>
            <person name="Armbrust E.V."/>
            <person name="Bhattacharya D."/>
            <person name="Goodenough U.W."/>
            <person name="Van de Peer Y."/>
            <person name="Grigoriev I.V."/>
        </authorList>
    </citation>
    <scope>NUCLEOTIDE SEQUENCE [LARGE SCALE GENOMIC DNA]</scope>
    <source>
        <strain evidence="2">RCC299 / NOUM17</strain>
    </source>
</reference>
<dbReference type="AlphaFoldDB" id="C1E942"/>
<evidence type="ECO:0000313" key="1">
    <source>
        <dbReference type="EMBL" id="ACO64265.1"/>
    </source>
</evidence>
<dbReference type="OrthoDB" id="498745at2759"/>
<dbReference type="PANTHER" id="PTHR37204">
    <property type="entry name" value="TRANSMEMBRANE PROTEIN"/>
    <property type="match status" value="1"/>
</dbReference>
<proteinExistence type="predicted"/>
<dbReference type="EMBL" id="CP001327">
    <property type="protein sequence ID" value="ACO64265.1"/>
    <property type="molecule type" value="Genomic_DNA"/>
</dbReference>
<dbReference type="RefSeq" id="XP_002503007.1">
    <property type="nucleotide sequence ID" value="XM_002502961.1"/>
</dbReference>
<accession>C1E942</accession>